<feature type="region of interest" description="Disordered" evidence="1">
    <location>
        <begin position="336"/>
        <end position="360"/>
    </location>
</feature>
<sequence>MKNGIFLAACLVFTGLVTSVTYAQAPNYNFGQPSGLAPNNPQQQQPQQQFAQQGAQQQQFAQQGAQQQQPMGIMPPPFQITAAEQDYIDRILTFWEFRSKKVHHYEANFQRWEYDSVFGPPNPQIYKTYSEGIIKYEQPDKGLFQVDVIKHYVPPRDNQPAEYQARPKEVNEHWVCDGESIFEFDVPAKQLKVWPLPPEQKGQAITNGPLPFLFGANKDEIKSRFYLRVAPNQGNAKDEYWLEAWPKRPTDAAEYRFISILIDQKEFLPFAIEVYDRNFNPEAIAPEKPNFSRTVYKFTDRKTYEEGGLTANLQQMFKGAFYQPKLPSGWQRVVQSGPGNAMQGGNVPANAGRPQQQIPR</sequence>
<dbReference type="NCBIfam" id="TIGR03009">
    <property type="entry name" value="plancto_dom_2"/>
    <property type="match status" value="1"/>
</dbReference>
<evidence type="ECO:0000256" key="2">
    <source>
        <dbReference type="SAM" id="SignalP"/>
    </source>
</evidence>
<dbReference type="OrthoDB" id="243478at2"/>
<dbReference type="Proteomes" id="UP000253562">
    <property type="component" value="Unassembled WGS sequence"/>
</dbReference>
<comment type="caution">
    <text evidence="3">The sequence shown here is derived from an EMBL/GenBank/DDBJ whole genome shotgun (WGS) entry which is preliminary data.</text>
</comment>
<accession>A0A368KXY2</accession>
<feature type="signal peptide" evidence="2">
    <location>
        <begin position="1"/>
        <end position="25"/>
    </location>
</feature>
<evidence type="ECO:0000313" key="3">
    <source>
        <dbReference type="EMBL" id="RCS56208.1"/>
    </source>
</evidence>
<dbReference type="AlphaFoldDB" id="A0A368KXY2"/>
<feature type="compositionally biased region" description="Low complexity" evidence="1">
    <location>
        <begin position="41"/>
        <end position="72"/>
    </location>
</feature>
<name>A0A368KXY2_9BACT</name>
<evidence type="ECO:0000313" key="4">
    <source>
        <dbReference type="Proteomes" id="UP000253562"/>
    </source>
</evidence>
<dbReference type="EMBL" id="QPEX01000003">
    <property type="protein sequence ID" value="RCS56208.1"/>
    <property type="molecule type" value="Genomic_DNA"/>
</dbReference>
<dbReference type="RefSeq" id="WP_114366682.1">
    <property type="nucleotide sequence ID" value="NZ_QPEX01000003.1"/>
</dbReference>
<gene>
    <name evidence="3" type="ORF">DTL42_00345</name>
</gene>
<evidence type="ECO:0000256" key="1">
    <source>
        <dbReference type="SAM" id="MobiDB-lite"/>
    </source>
</evidence>
<feature type="chain" id="PRO_5016630093" evidence="2">
    <location>
        <begin position="26"/>
        <end position="360"/>
    </location>
</feature>
<organism evidence="3 4">
    <name type="scientific">Bremerella cremea</name>
    <dbReference type="NCBI Taxonomy" id="1031537"/>
    <lineage>
        <taxon>Bacteria</taxon>
        <taxon>Pseudomonadati</taxon>
        <taxon>Planctomycetota</taxon>
        <taxon>Planctomycetia</taxon>
        <taxon>Pirellulales</taxon>
        <taxon>Pirellulaceae</taxon>
        <taxon>Bremerella</taxon>
    </lineage>
</organism>
<proteinExistence type="predicted"/>
<reference evidence="3 4" key="1">
    <citation type="submission" date="2018-07" db="EMBL/GenBank/DDBJ databases">
        <title>Comparative genomes isolates from brazilian mangrove.</title>
        <authorList>
            <person name="De Araujo J.E."/>
            <person name="Taketani R.G."/>
            <person name="Silva M.C.P."/>
            <person name="Lourenco M.V."/>
            <person name="Oliveira V.M."/>
            <person name="Andreote F.D."/>
        </authorList>
    </citation>
    <scope>NUCLEOTIDE SEQUENCE [LARGE SCALE GENOMIC DNA]</scope>
    <source>
        <strain evidence="3 4">HEX PRIS-MGV</strain>
    </source>
</reference>
<dbReference type="Gene3D" id="2.50.20.10">
    <property type="entry name" value="Lipoprotein localisation LolA/LolB/LppX"/>
    <property type="match status" value="1"/>
</dbReference>
<dbReference type="InterPro" id="IPR017461">
    <property type="entry name" value="CHP03009_planctomycetes"/>
</dbReference>
<feature type="region of interest" description="Disordered" evidence="1">
    <location>
        <begin position="32"/>
        <end position="75"/>
    </location>
</feature>
<keyword evidence="2" id="KW-0732">Signal</keyword>
<protein>
    <submittedName>
        <fullName evidence="3">TIGR03009 domain-containing protein</fullName>
    </submittedName>
</protein>